<evidence type="ECO:0000313" key="4">
    <source>
        <dbReference type="Proteomes" id="UP001175001"/>
    </source>
</evidence>
<evidence type="ECO:0000256" key="2">
    <source>
        <dbReference type="SAM" id="Phobius"/>
    </source>
</evidence>
<organism evidence="3 4">
    <name type="scientific">Lasiodiplodia hormozganensis</name>
    <dbReference type="NCBI Taxonomy" id="869390"/>
    <lineage>
        <taxon>Eukaryota</taxon>
        <taxon>Fungi</taxon>
        <taxon>Dikarya</taxon>
        <taxon>Ascomycota</taxon>
        <taxon>Pezizomycotina</taxon>
        <taxon>Dothideomycetes</taxon>
        <taxon>Dothideomycetes incertae sedis</taxon>
        <taxon>Botryosphaeriales</taxon>
        <taxon>Botryosphaeriaceae</taxon>
        <taxon>Lasiodiplodia</taxon>
    </lineage>
</organism>
<dbReference type="EMBL" id="JAUJDW010000005">
    <property type="protein sequence ID" value="KAK0662787.1"/>
    <property type="molecule type" value="Genomic_DNA"/>
</dbReference>
<evidence type="ECO:0000256" key="1">
    <source>
        <dbReference type="SAM" id="Coils"/>
    </source>
</evidence>
<proteinExistence type="predicted"/>
<name>A0AA39Z3H5_9PEZI</name>
<evidence type="ECO:0000313" key="3">
    <source>
        <dbReference type="EMBL" id="KAK0662787.1"/>
    </source>
</evidence>
<feature type="coiled-coil region" evidence="1">
    <location>
        <begin position="154"/>
        <end position="184"/>
    </location>
</feature>
<feature type="transmembrane region" description="Helical" evidence="2">
    <location>
        <begin position="21"/>
        <end position="47"/>
    </location>
</feature>
<keyword evidence="1" id="KW-0175">Coiled coil</keyword>
<comment type="caution">
    <text evidence="3">The sequence shown here is derived from an EMBL/GenBank/DDBJ whole genome shotgun (WGS) entry which is preliminary data.</text>
</comment>
<keyword evidence="4" id="KW-1185">Reference proteome</keyword>
<reference evidence="3" key="1">
    <citation type="submission" date="2023-06" db="EMBL/GenBank/DDBJ databases">
        <title>Multi-omics analyses reveal the molecular pathogenesis toolkit of Lasiodiplodia hormozganensis, a cross-kingdom pathogen.</title>
        <authorList>
            <person name="Felix C."/>
            <person name="Meneses R."/>
            <person name="Goncalves M.F.M."/>
            <person name="Tilleman L."/>
            <person name="Duarte A.S."/>
            <person name="Jorrin-Novo J.V."/>
            <person name="Van De Peer Y."/>
            <person name="Deforce D."/>
            <person name="Van Nieuwerburgh F."/>
            <person name="Esteves A.C."/>
            <person name="Alves A."/>
        </authorList>
    </citation>
    <scope>NUCLEOTIDE SEQUENCE</scope>
    <source>
        <strain evidence="3">CBS 339.90</strain>
    </source>
</reference>
<keyword evidence="2" id="KW-0472">Membrane</keyword>
<protein>
    <submittedName>
        <fullName evidence="3">Uncharacterized protein</fullName>
    </submittedName>
</protein>
<dbReference type="Proteomes" id="UP001175001">
    <property type="component" value="Unassembled WGS sequence"/>
</dbReference>
<keyword evidence="2" id="KW-0812">Transmembrane</keyword>
<keyword evidence="2" id="KW-1133">Transmembrane helix</keyword>
<gene>
    <name evidence="3" type="ORF">DIS24_g1859</name>
</gene>
<dbReference type="AlphaFoldDB" id="A0AA39Z3H5"/>
<accession>A0AA39Z3H5</accession>
<sequence length="195" mass="22265">MAYRRTSTICDPCLDVCGPNFVMVCTLVCSYLAMAICIPWLCFWLFLRSIVWVLTCGHYGFNFLEKKREENEASNLAVAQSLAQLGDFLDPANHPGTAEYNNNIDLEAQDSIQPAARSNTYHEFLAEIQTKPQKNENAILLEALPFQGRGNYDGYLTEEEKKAAKAEAKRLEEEKKALKEAQRTEGFWVWQKDRD</sequence>